<dbReference type="RefSeq" id="WP_136726008.1">
    <property type="nucleotide sequence ID" value="NZ_JAOPYF010000019.1"/>
</dbReference>
<keyword evidence="1" id="KW-1133">Transmembrane helix</keyword>
<evidence type="ECO:0000313" key="2">
    <source>
        <dbReference type="EMBL" id="TKA09165.1"/>
    </source>
</evidence>
<accession>A0A4U0T7E9</accession>
<gene>
    <name evidence="2" type="ORF">FCI23_24060</name>
</gene>
<keyword evidence="3" id="KW-1185">Reference proteome</keyword>
<reference evidence="2 3" key="1">
    <citation type="submission" date="2019-04" db="EMBL/GenBank/DDBJ databases">
        <title>Streptomyces oryziradicis sp. nov., a novel actinomycete isolated from rhizosphere soil of rice (Oryza sativa L.).</title>
        <authorList>
            <person name="Li C."/>
        </authorList>
    </citation>
    <scope>NUCLEOTIDE SEQUENCE [LARGE SCALE GENOMIC DNA]</scope>
    <source>
        <strain evidence="2 3">NEAU-C40</strain>
    </source>
</reference>
<sequence length="85" mass="9431">MTEHQHVTANADLTELRRSLDVGLTRMDGRLALLLHRGEQTEKDLEDLETRVSGIERGRWPLPGVAALTALCALAVSVWQAIGHY</sequence>
<proteinExistence type="predicted"/>
<feature type="transmembrane region" description="Helical" evidence="1">
    <location>
        <begin position="60"/>
        <end position="82"/>
    </location>
</feature>
<keyword evidence="1" id="KW-0812">Transmembrane</keyword>
<organism evidence="2 3">
    <name type="scientific">Actinacidiphila oryziradicis</name>
    <dbReference type="NCBI Taxonomy" id="2571141"/>
    <lineage>
        <taxon>Bacteria</taxon>
        <taxon>Bacillati</taxon>
        <taxon>Actinomycetota</taxon>
        <taxon>Actinomycetes</taxon>
        <taxon>Kitasatosporales</taxon>
        <taxon>Streptomycetaceae</taxon>
        <taxon>Actinacidiphila</taxon>
    </lineage>
</organism>
<dbReference type="OrthoDB" id="4310037at2"/>
<dbReference type="EMBL" id="SUMC01000024">
    <property type="protein sequence ID" value="TKA09165.1"/>
    <property type="molecule type" value="Genomic_DNA"/>
</dbReference>
<dbReference type="AlphaFoldDB" id="A0A4U0T7E9"/>
<name>A0A4U0T7E9_9ACTN</name>
<protein>
    <submittedName>
        <fullName evidence="2">Uncharacterized protein</fullName>
    </submittedName>
</protein>
<comment type="caution">
    <text evidence="2">The sequence shown here is derived from an EMBL/GenBank/DDBJ whole genome shotgun (WGS) entry which is preliminary data.</text>
</comment>
<evidence type="ECO:0000256" key="1">
    <source>
        <dbReference type="SAM" id="Phobius"/>
    </source>
</evidence>
<evidence type="ECO:0000313" key="3">
    <source>
        <dbReference type="Proteomes" id="UP000305778"/>
    </source>
</evidence>
<keyword evidence="1" id="KW-0472">Membrane</keyword>
<dbReference type="Proteomes" id="UP000305778">
    <property type="component" value="Unassembled WGS sequence"/>
</dbReference>